<protein>
    <submittedName>
        <fullName evidence="1">Uncharacterized protein</fullName>
    </submittedName>
</protein>
<evidence type="ECO:0000313" key="2">
    <source>
        <dbReference type="Proteomes" id="UP000054776"/>
    </source>
</evidence>
<dbReference type="EMBL" id="JYDH01000244">
    <property type="protein sequence ID" value="KRY27610.1"/>
    <property type="molecule type" value="Genomic_DNA"/>
</dbReference>
<sequence length="74" mass="8128">MLQVLVRVPGQAPIVTSHWAGSSALLPPGLLQFARYYSSPVRLRSRGLVFVSPSSALHARPLDNCLDGLRRFNI</sequence>
<gene>
    <name evidence="1" type="ORF">T01_5215</name>
</gene>
<evidence type="ECO:0000313" key="1">
    <source>
        <dbReference type="EMBL" id="KRY27610.1"/>
    </source>
</evidence>
<organism evidence="1 2">
    <name type="scientific">Trichinella spiralis</name>
    <name type="common">Trichina worm</name>
    <dbReference type="NCBI Taxonomy" id="6334"/>
    <lineage>
        <taxon>Eukaryota</taxon>
        <taxon>Metazoa</taxon>
        <taxon>Ecdysozoa</taxon>
        <taxon>Nematoda</taxon>
        <taxon>Enoplea</taxon>
        <taxon>Dorylaimia</taxon>
        <taxon>Trichinellida</taxon>
        <taxon>Trichinellidae</taxon>
        <taxon>Trichinella</taxon>
    </lineage>
</organism>
<accession>A0A0V1ASJ9</accession>
<reference evidence="1 2" key="1">
    <citation type="submission" date="2015-01" db="EMBL/GenBank/DDBJ databases">
        <title>Evolution of Trichinella species and genotypes.</title>
        <authorList>
            <person name="Korhonen P.K."/>
            <person name="Edoardo P."/>
            <person name="Giuseppe L.R."/>
            <person name="Gasser R.B."/>
        </authorList>
    </citation>
    <scope>NUCLEOTIDE SEQUENCE [LARGE SCALE GENOMIC DNA]</scope>
    <source>
        <strain evidence="1">ISS3</strain>
    </source>
</reference>
<proteinExistence type="predicted"/>
<keyword evidence="2" id="KW-1185">Reference proteome</keyword>
<dbReference type="AlphaFoldDB" id="A0A0V1ASJ9"/>
<dbReference type="InParanoid" id="A0A0V1ASJ9"/>
<comment type="caution">
    <text evidence="1">The sequence shown here is derived from an EMBL/GenBank/DDBJ whole genome shotgun (WGS) entry which is preliminary data.</text>
</comment>
<dbReference type="Proteomes" id="UP000054776">
    <property type="component" value="Unassembled WGS sequence"/>
</dbReference>
<name>A0A0V1ASJ9_TRISP</name>